<dbReference type="EMBL" id="PJZK01000025">
    <property type="protein sequence ID" value="PLR44749.1"/>
    <property type="molecule type" value="Genomic_DNA"/>
</dbReference>
<dbReference type="Proteomes" id="UP000234626">
    <property type="component" value="Unassembled WGS sequence"/>
</dbReference>
<dbReference type="Gene3D" id="2.180.10.10">
    <property type="entry name" value="RHS repeat-associated core"/>
    <property type="match status" value="1"/>
</dbReference>
<evidence type="ECO:0000313" key="2">
    <source>
        <dbReference type="Proteomes" id="UP000234626"/>
    </source>
</evidence>
<accession>A0A2N5EII5</accession>
<evidence type="ECO:0008006" key="3">
    <source>
        <dbReference type="Google" id="ProtNLM"/>
    </source>
</evidence>
<evidence type="ECO:0000313" key="1">
    <source>
        <dbReference type="EMBL" id="PLR44749.1"/>
    </source>
</evidence>
<dbReference type="AlphaFoldDB" id="A0A2N5EII5"/>
<dbReference type="RefSeq" id="WP_101835929.1">
    <property type="nucleotide sequence ID" value="NZ_PJZK01000025.1"/>
</dbReference>
<reference evidence="1 2" key="1">
    <citation type="submission" date="2017-12" db="EMBL/GenBank/DDBJ databases">
        <title>Characterization of six clinical isolates of Enterochimera gen. nov., a novel genus of the Yersiniaciae family and the three species Enterochimera arupensis sp. nov., Enterochimera coloradensis sp. nov, and Enterochimera californica sp. nov.</title>
        <authorList>
            <person name="Rossi A."/>
            <person name="Fisher M."/>
        </authorList>
    </citation>
    <scope>NUCLEOTIDE SEQUENCE [LARGE SCALE GENOMIC DNA]</scope>
    <source>
        <strain evidence="1 2">2016Iso1</strain>
    </source>
</reference>
<comment type="caution">
    <text evidence="1">The sequence shown here is derived from an EMBL/GenBank/DDBJ whole genome shotgun (WGS) entry which is preliminary data.</text>
</comment>
<protein>
    <recommendedName>
        <fullName evidence="3">RHS repeat-associated core domain-containing protein</fullName>
    </recommendedName>
</protein>
<dbReference type="NCBIfam" id="TIGR03696">
    <property type="entry name" value="Rhs_assc_core"/>
    <property type="match status" value="1"/>
</dbReference>
<dbReference type="OrthoDB" id="7030285at2"/>
<name>A0A2N5EII5_9GAMM</name>
<keyword evidence="2" id="KW-1185">Reference proteome</keyword>
<gene>
    <name evidence="1" type="ORF">CYR34_18680</name>
</gene>
<sequence length="402" mass="43805">MTLSLTGVDKHGSTLFSLSARTLAAFAYSPFGATRPRTGEQAALPGFNGERSDPLTGVTHLGNGYRAFSPALFRFTCPDSASPFGEGGINAYAYCENDPVNMTDPSGHGPITQLIRQSLRLGVRLGLNDATAGGMTSAMSRAGLGTLENVLEVSAQVATGLASAAVQQRNPQQAKKLMWAALGLGMGIGARQSVTLGGALRKGFHRLVNRGPSNGIRLDFWLMGADSNLETMSVDLGITDNFRGRGEDALLAHGNKDGNLMFFFDGVESRDPATGKIKKEFIPSRQYRDFAGVYSAAKARQVFGQPNASTLYIAPDTDAHLYLICCYSKRYAQEWANRFGRPMIACSRHLSFLYFNPFASVPVEEPNFTVLTAYRKHDPRRLIFGRYHKAKFKLFTPNMAYL</sequence>
<dbReference type="InterPro" id="IPR022385">
    <property type="entry name" value="Rhs_assc_core"/>
</dbReference>
<organism evidence="1 2">
    <name type="scientific">Chimaeribacter arupi</name>
    <dbReference type="NCBI Taxonomy" id="2060066"/>
    <lineage>
        <taxon>Bacteria</taxon>
        <taxon>Pseudomonadati</taxon>
        <taxon>Pseudomonadota</taxon>
        <taxon>Gammaproteobacteria</taxon>
        <taxon>Enterobacterales</taxon>
        <taxon>Yersiniaceae</taxon>
        <taxon>Chimaeribacter</taxon>
    </lineage>
</organism>
<dbReference type="SUPFAM" id="SSF56399">
    <property type="entry name" value="ADP-ribosylation"/>
    <property type="match status" value="1"/>
</dbReference>
<proteinExistence type="predicted"/>